<organism evidence="2 3">
    <name type="scientific">Porphyromonas levii</name>
    <dbReference type="NCBI Taxonomy" id="28114"/>
    <lineage>
        <taxon>Bacteria</taxon>
        <taxon>Pseudomonadati</taxon>
        <taxon>Bacteroidota</taxon>
        <taxon>Bacteroidia</taxon>
        <taxon>Bacteroidales</taxon>
        <taxon>Porphyromonadaceae</taxon>
        <taxon>Porphyromonas</taxon>
    </lineage>
</organism>
<dbReference type="Pfam" id="PF19576">
    <property type="entry name" value="Acyltransf_2"/>
    <property type="match status" value="1"/>
</dbReference>
<dbReference type="EMBL" id="SPNC01000047">
    <property type="protein sequence ID" value="TFH95516.1"/>
    <property type="molecule type" value="Genomic_DNA"/>
</dbReference>
<comment type="caution">
    <text evidence="2">The sequence shown here is derived from an EMBL/GenBank/DDBJ whole genome shotgun (WGS) entry which is preliminary data.</text>
</comment>
<dbReference type="OrthoDB" id="1113830at2"/>
<reference evidence="2 3" key="1">
    <citation type="submission" date="2019-03" db="EMBL/GenBank/DDBJ databases">
        <title>Porphyromonas levii Isolated from the Uterus of Dairy Cows.</title>
        <authorList>
            <person name="Francis A.M."/>
        </authorList>
    </citation>
    <scope>NUCLEOTIDE SEQUENCE [LARGE SCALE GENOMIC DNA]</scope>
    <source>
        <strain evidence="2 3">AF5678</strain>
    </source>
</reference>
<dbReference type="AlphaFoldDB" id="A0A4Y8WPH5"/>
<dbReference type="Proteomes" id="UP000297225">
    <property type="component" value="Unassembled WGS sequence"/>
</dbReference>
<evidence type="ECO:0000313" key="3">
    <source>
        <dbReference type="Proteomes" id="UP000297225"/>
    </source>
</evidence>
<dbReference type="InterPro" id="IPR002123">
    <property type="entry name" value="Plipid/glycerol_acylTrfase"/>
</dbReference>
<dbReference type="GO" id="GO:0016746">
    <property type="term" value="F:acyltransferase activity"/>
    <property type="evidence" value="ECO:0007669"/>
    <property type="project" value="InterPro"/>
</dbReference>
<evidence type="ECO:0000313" key="2">
    <source>
        <dbReference type="EMBL" id="TFH95516.1"/>
    </source>
</evidence>
<feature type="domain" description="Phospholipid/glycerol acyltransferase" evidence="1">
    <location>
        <begin position="77"/>
        <end position="195"/>
    </location>
</feature>
<dbReference type="InterPro" id="IPR045746">
    <property type="entry name" value="ACT14924-like_Acyltransf_dom"/>
</dbReference>
<keyword evidence="3" id="KW-1185">Reference proteome</keyword>
<proteinExistence type="predicted"/>
<protein>
    <recommendedName>
        <fullName evidence="1">Phospholipid/glycerol acyltransferase domain-containing protein</fullName>
    </recommendedName>
</protein>
<name>A0A4Y8WPH5_9PORP</name>
<sequence>MKRIDVRAAVRSKYKGWVPECALRRLERLVHEDELNKMMELQEEVDGVSMGHRIMDYLGISCEIIGSERLPAPHERTLFVSNHPLGGVDGIIYCAMLGDIYEGRLKIPVNDVLMSVYQFGDIFLPVNKYGKQARSSIRQINEALASEDQVLTFASGMVSRTNNKGEVYDLDWQPSFIRMAKQSNRSVTPLFFEGENSPRFYKWARRRIKAGLKFPLELILLPDEMFRSKGKHFKIIVGEPMAPEELPLDHGAEYANKLRDSLYDFPERYR</sequence>
<dbReference type="RefSeq" id="WP_134849118.1">
    <property type="nucleotide sequence ID" value="NZ_CP197400.1"/>
</dbReference>
<gene>
    <name evidence="2" type="ORF">E4P47_04315</name>
</gene>
<dbReference type="STRING" id="1122973.GCA_000379925_00017"/>
<evidence type="ECO:0000259" key="1">
    <source>
        <dbReference type="SMART" id="SM00563"/>
    </source>
</evidence>
<accession>A0A4Y8WPH5</accession>
<dbReference type="SMART" id="SM00563">
    <property type="entry name" value="PlsC"/>
    <property type="match status" value="1"/>
</dbReference>